<accession>A0A371I8Z7</accession>
<name>A0A371I8Z7_MUCPR</name>
<dbReference type="AlphaFoldDB" id="A0A371I8Z7"/>
<dbReference type="Proteomes" id="UP000257109">
    <property type="component" value="Unassembled WGS sequence"/>
</dbReference>
<sequence length="210" mass="23096">MYSPASAFRGYTTPSWYGGIGAAVPGRDLWPWPASLPPNLHRTSGWLPCTPSPPFTFLNLPGLTSFVRKAPNEPVEGSKVLREISRSCLCLTLRVYFLVARSFDVFVAGTFDFQSLGLVLLKAQPVGSSSSKDGEDEEEVVPKSRIIIIANLLDNRKNTLIIILGQIQTKPISISQLSDSEYDVFFNKNLLNGYILIDLVQQCGTPNLSC</sequence>
<organism evidence="1 2">
    <name type="scientific">Mucuna pruriens</name>
    <name type="common">Velvet bean</name>
    <name type="synonym">Dolichos pruriens</name>
    <dbReference type="NCBI Taxonomy" id="157652"/>
    <lineage>
        <taxon>Eukaryota</taxon>
        <taxon>Viridiplantae</taxon>
        <taxon>Streptophyta</taxon>
        <taxon>Embryophyta</taxon>
        <taxon>Tracheophyta</taxon>
        <taxon>Spermatophyta</taxon>
        <taxon>Magnoliopsida</taxon>
        <taxon>eudicotyledons</taxon>
        <taxon>Gunneridae</taxon>
        <taxon>Pentapetalae</taxon>
        <taxon>rosids</taxon>
        <taxon>fabids</taxon>
        <taxon>Fabales</taxon>
        <taxon>Fabaceae</taxon>
        <taxon>Papilionoideae</taxon>
        <taxon>50 kb inversion clade</taxon>
        <taxon>NPAAA clade</taxon>
        <taxon>indigoferoid/millettioid clade</taxon>
        <taxon>Phaseoleae</taxon>
        <taxon>Mucuna</taxon>
    </lineage>
</organism>
<reference evidence="1" key="1">
    <citation type="submission" date="2018-05" db="EMBL/GenBank/DDBJ databases">
        <title>Draft genome of Mucuna pruriens seed.</title>
        <authorList>
            <person name="Nnadi N.E."/>
            <person name="Vos R."/>
            <person name="Hasami M.H."/>
            <person name="Devisetty U.K."/>
            <person name="Aguiy J.C."/>
        </authorList>
    </citation>
    <scope>NUCLEOTIDE SEQUENCE [LARGE SCALE GENOMIC DNA]</scope>
    <source>
        <strain evidence="1">JCA_2017</strain>
    </source>
</reference>
<proteinExistence type="predicted"/>
<gene>
    <name evidence="1" type="ORF">CR513_03799</name>
</gene>
<keyword evidence="2" id="KW-1185">Reference proteome</keyword>
<dbReference type="EMBL" id="QJKJ01000626">
    <property type="protein sequence ID" value="RDY11530.1"/>
    <property type="molecule type" value="Genomic_DNA"/>
</dbReference>
<comment type="caution">
    <text evidence="1">The sequence shown here is derived from an EMBL/GenBank/DDBJ whole genome shotgun (WGS) entry which is preliminary data.</text>
</comment>
<feature type="non-terminal residue" evidence="1">
    <location>
        <position position="1"/>
    </location>
</feature>
<protein>
    <submittedName>
        <fullName evidence="1">Uncharacterized protein</fullName>
    </submittedName>
</protein>
<evidence type="ECO:0000313" key="2">
    <source>
        <dbReference type="Proteomes" id="UP000257109"/>
    </source>
</evidence>
<evidence type="ECO:0000313" key="1">
    <source>
        <dbReference type="EMBL" id="RDY11530.1"/>
    </source>
</evidence>